<keyword evidence="2" id="KW-1185">Reference proteome</keyword>
<gene>
    <name evidence="1" type="ORF">N7460_000773</name>
</gene>
<reference evidence="1" key="1">
    <citation type="journal article" date="2023" name="IMA Fungus">
        <title>Comparative genomic study of the Penicillium genus elucidates a diverse pangenome and 15 lateral gene transfer events.</title>
        <authorList>
            <person name="Petersen C."/>
            <person name="Sorensen T."/>
            <person name="Nielsen M.R."/>
            <person name="Sondergaard T.E."/>
            <person name="Sorensen J.L."/>
            <person name="Fitzpatrick D.A."/>
            <person name="Frisvad J.C."/>
            <person name="Nielsen K.L."/>
        </authorList>
    </citation>
    <scope>NUCLEOTIDE SEQUENCE</scope>
    <source>
        <strain evidence="1">IBT 15450</strain>
    </source>
</reference>
<name>A0AAD6IND9_PENCN</name>
<dbReference type="Proteomes" id="UP001219568">
    <property type="component" value="Unassembled WGS sequence"/>
</dbReference>
<sequence length="690" mass="75882">MISKGVIGSVKERVMTTSARLLTSRLAWILKTIPVKNAPTDTIGARSHFTATTPANKNPFLPVALVDLFPKLPPSDDVPAWDKQSLVSGGVAGGEAFLFVLVDGPSDTVTNVNKRDGSHLEFVTGGVHHGQARQTAHFICMDDSDTSNCHDMHENGIDGTILRMPEGKGFAKYAVAHSVTISNYTVPLNRLSKRAPLGARVFELEFSYDFSKVKRDSSKESELWQEWKRIITEFRTDDFVGNTKPYLSNDDFNVGIYGSTGDVHGCSNAGFMKVNLKGSMTDRLRFGSSMVETISPELSLKEAYTFFDTSIRMEGTLDVDAKGTLNINNQPSLVENLLADPITNFQASHPGSISFSPEFNAEVAMVGQGEIDAKFTMKFESMSDGSLKTNAPPHLGDFSGSAMLESTVKDPVDGKDTVFGVNINLESSLNIEIHDYSSTGVQAEAQFKSRIPRSIRVVGDTGSGKPGIIESPQQASVGVEADDKIKIGWSDHKDHSVRELPKQKVLFTGGERPAERKAPAVGKDSRRMLFADPDEKYMTCEDEELETPVKCSFRFSLWDSNIEQPDPPYKKRSHEDHVHYNSLVVRKGGPNTGGQGHYIVEKNPTHHQGGGNQFPFITPTYPNGNQGKALNDERGFSDAYSLQNPSVCDDPTITKHSTYLINYDTLNSEHPIDRSVISNFFLSSLCKKEH</sequence>
<dbReference type="AlphaFoldDB" id="A0AAD6IND9"/>
<dbReference type="EMBL" id="JAQJZL010000001">
    <property type="protein sequence ID" value="KAJ6057499.1"/>
    <property type="molecule type" value="Genomic_DNA"/>
</dbReference>
<evidence type="ECO:0000313" key="2">
    <source>
        <dbReference type="Proteomes" id="UP001219568"/>
    </source>
</evidence>
<protein>
    <submittedName>
        <fullName evidence="1">Uncharacterized protein</fullName>
    </submittedName>
</protein>
<reference evidence="1" key="2">
    <citation type="submission" date="2023-01" db="EMBL/GenBank/DDBJ databases">
        <authorList>
            <person name="Petersen C."/>
        </authorList>
    </citation>
    <scope>NUCLEOTIDE SEQUENCE</scope>
    <source>
        <strain evidence="1">IBT 15450</strain>
    </source>
</reference>
<evidence type="ECO:0000313" key="1">
    <source>
        <dbReference type="EMBL" id="KAJ6057499.1"/>
    </source>
</evidence>
<proteinExistence type="predicted"/>
<accession>A0AAD6IND9</accession>
<organism evidence="1 2">
    <name type="scientific">Penicillium canescens</name>
    <dbReference type="NCBI Taxonomy" id="5083"/>
    <lineage>
        <taxon>Eukaryota</taxon>
        <taxon>Fungi</taxon>
        <taxon>Dikarya</taxon>
        <taxon>Ascomycota</taxon>
        <taxon>Pezizomycotina</taxon>
        <taxon>Eurotiomycetes</taxon>
        <taxon>Eurotiomycetidae</taxon>
        <taxon>Eurotiales</taxon>
        <taxon>Aspergillaceae</taxon>
        <taxon>Penicillium</taxon>
    </lineage>
</organism>
<comment type="caution">
    <text evidence="1">The sequence shown here is derived from an EMBL/GenBank/DDBJ whole genome shotgun (WGS) entry which is preliminary data.</text>
</comment>